<accession>A0A2V1AK82</accession>
<comment type="catalytic activity">
    <reaction evidence="1 10">
        <text>[(1-&gt;4)-alpha-D-glucosyl](n) + phosphate = [(1-&gt;4)-alpha-D-glucosyl](n-1) + alpha-D-glucose 1-phosphate</text>
        <dbReference type="Rhea" id="RHEA:41732"/>
        <dbReference type="Rhea" id="RHEA-COMP:9584"/>
        <dbReference type="Rhea" id="RHEA-COMP:9586"/>
        <dbReference type="ChEBI" id="CHEBI:15444"/>
        <dbReference type="ChEBI" id="CHEBI:43474"/>
        <dbReference type="ChEBI" id="CHEBI:58601"/>
        <dbReference type="EC" id="2.4.1.1"/>
    </reaction>
</comment>
<comment type="cofactor">
    <cofactor evidence="2 10">
        <name>pyridoxal 5'-phosphate</name>
        <dbReference type="ChEBI" id="CHEBI:597326"/>
    </cofactor>
</comment>
<keyword evidence="8 10" id="KW-0119">Carbohydrate metabolism</keyword>
<evidence type="ECO:0000256" key="2">
    <source>
        <dbReference type="ARBA" id="ARBA00001933"/>
    </source>
</evidence>
<reference evidence="12 13" key="1">
    <citation type="submission" date="2017-12" db="EMBL/GenBank/DDBJ databases">
        <title>Genome Sequence of the Amphotericin B-resistant Candida duobushaemulonii strain, B09383.</title>
        <authorList>
            <person name="Chow N.A."/>
            <person name="Gade L."/>
            <person name="Batra D."/>
            <person name="Rowe L.A."/>
            <person name="Loparev V.N."/>
            <person name="Litvintseva A.P."/>
        </authorList>
    </citation>
    <scope>NUCLEOTIDE SEQUENCE [LARGE SCALE GENOMIC DNA]</scope>
    <source>
        <strain evidence="12 13">B09383</strain>
    </source>
</reference>
<evidence type="ECO:0000313" key="12">
    <source>
        <dbReference type="EMBL" id="PVH18132.1"/>
    </source>
</evidence>
<dbReference type="VEuPathDB" id="FungiDB:CXQ87_001049"/>
<dbReference type="PROSITE" id="PS00102">
    <property type="entry name" value="PHOSPHORYLASE"/>
    <property type="match status" value="1"/>
</dbReference>
<feature type="region of interest" description="Disordered" evidence="11">
    <location>
        <begin position="1"/>
        <end position="171"/>
    </location>
</feature>
<dbReference type="EMBL" id="PKFP01000008">
    <property type="protein sequence ID" value="PVH18132.1"/>
    <property type="molecule type" value="Genomic_DNA"/>
</dbReference>
<keyword evidence="7 9" id="KW-0663">Pyridoxal phosphate</keyword>
<evidence type="ECO:0000256" key="10">
    <source>
        <dbReference type="RuleBase" id="RU000587"/>
    </source>
</evidence>
<dbReference type="EC" id="2.4.1.1" evidence="10"/>
<dbReference type="InterPro" id="IPR011833">
    <property type="entry name" value="Glycg_phsphrylas"/>
</dbReference>
<dbReference type="GO" id="GO:0008184">
    <property type="term" value="F:glycogen phosphorylase activity"/>
    <property type="evidence" value="ECO:0007669"/>
    <property type="project" value="InterPro"/>
</dbReference>
<proteinExistence type="inferred from homology"/>
<sequence length="1031" mass="116756">MTQQQVQASHTNGNHEMNNYNYGYPSFVNPPDQTSAANGHTLPNNTAVPMNPAEGTPQKPQTDAQTDQGKSKIPKLENTESKNSCVSSPLPDSPTSSVLEARRRQAQADKESEEKTDQQPTKEVSKDGSKMKEDEKIDVKQEDKEAKDLTPSPESSTSRQTDPDFQPTNTGFTQNQIIAFDAQIPESAKAIWRKYSKLHKPKDESNTINNDEFERTFVSKVEFNLARNMYNCDAMAAYHAASGSIRDTLLVDWANTQQKQTIHNGKRVYYLSLEFLMGRAMDNALINLKSRKTVETALSGLGFNLEDVLDEEPDAGLGNGGLGRLAACFVDSLSSRNYSGWGYGLNYQYGIFKQRIVDGYQVETPDYWLKNSNPWEIDRHEIQIPVNFYGDVEEVYDEASGETKRVWNSGDQVLAVACDFPVPGYNTSNTNNLRLWNARPTSEFDFNKFNAGDYQQSVAAQQNAESITSVLYPNDNFDKGKELRLKQQYFWVAASLHDIVRRYKKNHKSDFSKFSEQVAIQLNDTHPTLAIVELQRILVDVEGLPWDDAWAVVTKTFAYTNHTVMSEALEKWPVYVLGNLLPRHLQIIYDINYYFLKSVESRFPDDRELLGRVSIIEEGEPKSVRMAYLAIIGSHKVNGVAELHSELIKTTIFKDFVQIFGPDKFINVTNGITPEDELAALISEKLDDKDYEFLTHLGRLKELEQFVDDENFLKRWDAIKFNNKRRLAALVKAETDVDLDPTVMFDVQVKRIHEYKRQQLNIFATIYRYLRIKELQRQGVSIDDIKLKHFISKATIIGGKAAPGYYMAKTIIHLVNTVGEVVNNDTEIDNLLKVVFIPDYNVSKAEIICPGSDLSNHISTAGTEASGTSNMKFSLNGGLIIGTVDGANVEITREIGEENIFLFGNLAESVEEIRHKHLFEGVKVPETLQKVFDAINSGMFGDPAEFRPLIDSITQHGDYYLVTDDFDLYLECQDRLEKVYGHHGGDSTDKDHLHRWVKKSVLSVANMGFFSSDRCVDEYAENIWNVEPLNE</sequence>
<dbReference type="PIRSF" id="PIRSF000460">
    <property type="entry name" value="Pprylas_GlgP"/>
    <property type="match status" value="1"/>
</dbReference>
<evidence type="ECO:0000256" key="11">
    <source>
        <dbReference type="SAM" id="MobiDB-lite"/>
    </source>
</evidence>
<keyword evidence="6 10" id="KW-0808">Transferase</keyword>
<feature type="compositionally biased region" description="Polar residues" evidence="11">
    <location>
        <begin position="31"/>
        <end position="48"/>
    </location>
</feature>
<evidence type="ECO:0000256" key="6">
    <source>
        <dbReference type="ARBA" id="ARBA00022679"/>
    </source>
</evidence>
<gene>
    <name evidence="12" type="ORF">CXQ87_001049</name>
</gene>
<dbReference type="AlphaFoldDB" id="A0A2V1AK82"/>
<evidence type="ECO:0000256" key="8">
    <source>
        <dbReference type="ARBA" id="ARBA00023277"/>
    </source>
</evidence>
<feature type="compositionally biased region" description="Basic and acidic residues" evidence="11">
    <location>
        <begin position="123"/>
        <end position="148"/>
    </location>
</feature>
<dbReference type="Proteomes" id="UP000244406">
    <property type="component" value="Unassembled WGS sequence"/>
</dbReference>
<evidence type="ECO:0000256" key="9">
    <source>
        <dbReference type="PIRSR" id="PIRSR000460-1"/>
    </source>
</evidence>
<dbReference type="InterPro" id="IPR035090">
    <property type="entry name" value="Pyridoxal_P_attach_site"/>
</dbReference>
<dbReference type="InterPro" id="IPR000811">
    <property type="entry name" value="Glyco_trans_35"/>
</dbReference>
<dbReference type="FunFam" id="3.40.50.2000:FF:000003">
    <property type="entry name" value="Alpha-1,4 glucan phosphorylase"/>
    <property type="match status" value="1"/>
</dbReference>
<comment type="similarity">
    <text evidence="3 10">Belongs to the glycogen phosphorylase family.</text>
</comment>
<dbReference type="Gene3D" id="3.40.50.2000">
    <property type="entry name" value="Glycogen Phosphorylase B"/>
    <property type="match status" value="2"/>
</dbReference>
<dbReference type="GeneID" id="37001050"/>
<feature type="modified residue" description="N6-(pyridoxal phosphate)lysine" evidence="9">
    <location>
        <position position="872"/>
    </location>
</feature>
<keyword evidence="13" id="KW-1185">Reference proteome</keyword>
<dbReference type="PANTHER" id="PTHR11468">
    <property type="entry name" value="GLYCOGEN PHOSPHORYLASE"/>
    <property type="match status" value="1"/>
</dbReference>
<dbReference type="GO" id="GO:0005737">
    <property type="term" value="C:cytoplasm"/>
    <property type="evidence" value="ECO:0007669"/>
    <property type="project" value="TreeGrafter"/>
</dbReference>
<protein>
    <recommendedName>
        <fullName evidence="10">Alpha-1,4 glucan phosphorylase</fullName>
        <ecNumber evidence="10">2.4.1.1</ecNumber>
    </recommendedName>
</protein>
<keyword evidence="4" id="KW-0021">Allosteric enzyme</keyword>
<feature type="compositionally biased region" description="Polar residues" evidence="11">
    <location>
        <begin position="58"/>
        <end position="68"/>
    </location>
</feature>
<name>A0A2V1AK82_9ASCO</name>
<dbReference type="GO" id="GO:0030170">
    <property type="term" value="F:pyridoxal phosphate binding"/>
    <property type="evidence" value="ECO:0007669"/>
    <property type="project" value="InterPro"/>
</dbReference>
<dbReference type="Pfam" id="PF00343">
    <property type="entry name" value="Phosphorylase"/>
    <property type="match status" value="1"/>
</dbReference>
<evidence type="ECO:0000256" key="4">
    <source>
        <dbReference type="ARBA" id="ARBA00022533"/>
    </source>
</evidence>
<evidence type="ECO:0000313" key="13">
    <source>
        <dbReference type="Proteomes" id="UP000244406"/>
    </source>
</evidence>
<evidence type="ECO:0000256" key="5">
    <source>
        <dbReference type="ARBA" id="ARBA00022676"/>
    </source>
</evidence>
<evidence type="ECO:0000256" key="3">
    <source>
        <dbReference type="ARBA" id="ARBA00006047"/>
    </source>
</evidence>
<evidence type="ECO:0000256" key="1">
    <source>
        <dbReference type="ARBA" id="ARBA00001275"/>
    </source>
</evidence>
<keyword evidence="5 10" id="KW-0328">Glycosyltransferase</keyword>
<comment type="function">
    <text evidence="10">Allosteric enzyme that catalyzes the rate-limiting step in glycogen catabolism, the phosphorolytic cleavage of glycogen to produce glucose-1-phosphate, and plays a central role in maintaining cellular and organismal glucose homeostasis.</text>
</comment>
<dbReference type="RefSeq" id="XP_025339072.1">
    <property type="nucleotide sequence ID" value="XM_025479599.1"/>
</dbReference>
<dbReference type="FunFam" id="3.40.50.2000:FF:000149">
    <property type="entry name" value="Glycogen phosphorylase, muscle form"/>
    <property type="match status" value="1"/>
</dbReference>
<evidence type="ECO:0000256" key="7">
    <source>
        <dbReference type="ARBA" id="ARBA00022898"/>
    </source>
</evidence>
<comment type="caution">
    <text evidence="12">The sequence shown here is derived from an EMBL/GenBank/DDBJ whole genome shotgun (WGS) entry which is preliminary data.</text>
</comment>
<feature type="compositionally biased region" description="Polar residues" evidence="11">
    <location>
        <begin position="1"/>
        <end position="21"/>
    </location>
</feature>
<organism evidence="12 13">
    <name type="scientific">Candidozyma duobushaemuli</name>
    <dbReference type="NCBI Taxonomy" id="1231522"/>
    <lineage>
        <taxon>Eukaryota</taxon>
        <taxon>Fungi</taxon>
        <taxon>Dikarya</taxon>
        <taxon>Ascomycota</taxon>
        <taxon>Saccharomycotina</taxon>
        <taxon>Pichiomycetes</taxon>
        <taxon>Metschnikowiaceae</taxon>
        <taxon>Candidozyma</taxon>
    </lineage>
</organism>
<dbReference type="NCBIfam" id="TIGR02093">
    <property type="entry name" value="P_ylase"/>
    <property type="match status" value="1"/>
</dbReference>
<dbReference type="SUPFAM" id="SSF53756">
    <property type="entry name" value="UDP-Glycosyltransferase/glycogen phosphorylase"/>
    <property type="match status" value="1"/>
</dbReference>
<dbReference type="GO" id="GO:0005980">
    <property type="term" value="P:glycogen catabolic process"/>
    <property type="evidence" value="ECO:0007669"/>
    <property type="project" value="TreeGrafter"/>
</dbReference>
<dbReference type="PANTHER" id="PTHR11468:SF3">
    <property type="entry name" value="GLYCOGEN PHOSPHORYLASE, LIVER FORM"/>
    <property type="match status" value="1"/>
</dbReference>
<dbReference type="CDD" id="cd04300">
    <property type="entry name" value="GT35_Glycogen_Phosphorylase"/>
    <property type="match status" value="1"/>
</dbReference>
<feature type="compositionally biased region" description="Basic and acidic residues" evidence="11">
    <location>
        <begin position="100"/>
        <end position="117"/>
    </location>
</feature>